<feature type="compositionally biased region" description="Polar residues" evidence="1">
    <location>
        <begin position="229"/>
        <end position="238"/>
    </location>
</feature>
<evidence type="ECO:0000313" key="3">
    <source>
        <dbReference type="Proteomes" id="UP001178507"/>
    </source>
</evidence>
<dbReference type="EMBL" id="CAUJNA010001202">
    <property type="protein sequence ID" value="CAJ1385176.1"/>
    <property type="molecule type" value="Genomic_DNA"/>
</dbReference>
<evidence type="ECO:0000256" key="1">
    <source>
        <dbReference type="SAM" id="MobiDB-lite"/>
    </source>
</evidence>
<organism evidence="2 3">
    <name type="scientific">Effrenium voratum</name>
    <dbReference type="NCBI Taxonomy" id="2562239"/>
    <lineage>
        <taxon>Eukaryota</taxon>
        <taxon>Sar</taxon>
        <taxon>Alveolata</taxon>
        <taxon>Dinophyceae</taxon>
        <taxon>Suessiales</taxon>
        <taxon>Symbiodiniaceae</taxon>
        <taxon>Effrenium</taxon>
    </lineage>
</organism>
<feature type="compositionally biased region" description="Acidic residues" evidence="1">
    <location>
        <begin position="174"/>
        <end position="189"/>
    </location>
</feature>
<feature type="region of interest" description="Disordered" evidence="1">
    <location>
        <begin position="141"/>
        <end position="245"/>
    </location>
</feature>
<sequence>MGFGKSEKGKLEMDIADVRVVTDIFVAWGHQQEKDSPLTVHEIAERFDKLYQDVGGPTRSAMAVEAQSAATHCASHVSEPGARTLTILTMPREPRVRTRPEFRIIRMKSFDRYMAQQAAMAAYQQQLVQMYASFPASGKFGKAAKGKGPGPAPVGVPRAEPPASGAAALPADVPDADVPDADADDEEAKEEATADFAPPKPRLLQIVDPHSGKPIDTMGMNFAPRKPSTPLQITNPNTGEAVMKS</sequence>
<proteinExistence type="predicted"/>
<name>A0AA36ICI9_9DINO</name>
<protein>
    <submittedName>
        <fullName evidence="2">Uncharacterized protein</fullName>
    </submittedName>
</protein>
<comment type="caution">
    <text evidence="2">The sequence shown here is derived from an EMBL/GenBank/DDBJ whole genome shotgun (WGS) entry which is preliminary data.</text>
</comment>
<dbReference type="AlphaFoldDB" id="A0AA36ICI9"/>
<feature type="compositionally biased region" description="Low complexity" evidence="1">
    <location>
        <begin position="153"/>
        <end position="173"/>
    </location>
</feature>
<reference evidence="2" key="1">
    <citation type="submission" date="2023-08" db="EMBL/GenBank/DDBJ databases">
        <authorList>
            <person name="Chen Y."/>
            <person name="Shah S."/>
            <person name="Dougan E. K."/>
            <person name="Thang M."/>
            <person name="Chan C."/>
        </authorList>
    </citation>
    <scope>NUCLEOTIDE SEQUENCE</scope>
</reference>
<accession>A0AA36ICI9</accession>
<gene>
    <name evidence="2" type="ORF">EVOR1521_LOCUS11831</name>
</gene>
<keyword evidence="3" id="KW-1185">Reference proteome</keyword>
<dbReference type="Proteomes" id="UP001178507">
    <property type="component" value="Unassembled WGS sequence"/>
</dbReference>
<evidence type="ECO:0000313" key="2">
    <source>
        <dbReference type="EMBL" id="CAJ1385176.1"/>
    </source>
</evidence>